<comment type="cofactor">
    <cofactor evidence="11">
        <name>Mn(2+)</name>
        <dbReference type="ChEBI" id="CHEBI:29035"/>
    </cofactor>
    <text evidence="11">Binds 2 manganese ions per subunit.</text>
</comment>
<dbReference type="Gene3D" id="3.90.1860.10">
    <property type="entry name" value="tRNA-splicing ligase RtcB"/>
    <property type="match status" value="1"/>
</dbReference>
<dbReference type="PANTHER" id="PTHR43749">
    <property type="entry name" value="RNA-SPLICING LIGASE RTCB"/>
    <property type="match status" value="1"/>
</dbReference>
<evidence type="ECO:0000256" key="4">
    <source>
        <dbReference type="ARBA" id="ARBA00022741"/>
    </source>
</evidence>
<dbReference type="GO" id="GO:0042245">
    <property type="term" value="P:RNA repair"/>
    <property type="evidence" value="ECO:0007669"/>
    <property type="project" value="UniProtKB-KW"/>
</dbReference>
<dbReference type="PATRIC" id="fig|1256908.3.peg.1321"/>
<evidence type="ECO:0000256" key="10">
    <source>
        <dbReference type="PIRSR" id="PIRSR601233-2"/>
    </source>
</evidence>
<evidence type="ECO:0000313" key="13">
    <source>
        <dbReference type="Proteomes" id="UP000016608"/>
    </source>
</evidence>
<feature type="binding site" evidence="10">
    <location>
        <begin position="154"/>
        <end position="158"/>
    </location>
    <ligand>
        <name>GMP</name>
        <dbReference type="ChEBI" id="CHEBI:58115"/>
    </ligand>
</feature>
<feature type="binding site" evidence="11">
    <location>
        <position position="254"/>
    </location>
    <ligand>
        <name>Mn(2+)</name>
        <dbReference type="ChEBI" id="CHEBI:29035"/>
        <label>2</label>
    </ligand>
</feature>
<proteinExistence type="predicted"/>
<dbReference type="SUPFAM" id="SSF103365">
    <property type="entry name" value="Hypothetical protein PH1602"/>
    <property type="match status" value="1"/>
</dbReference>
<evidence type="ECO:0000313" key="12">
    <source>
        <dbReference type="EMBL" id="ERK47310.1"/>
    </source>
</evidence>
<keyword evidence="4 10" id="KW-0547">Nucleotide-binding</keyword>
<evidence type="ECO:0000256" key="5">
    <source>
        <dbReference type="ARBA" id="ARBA00022800"/>
    </source>
</evidence>
<name>U2P9V8_EUBRA</name>
<dbReference type="EMBL" id="AWVJ01000089">
    <property type="protein sequence ID" value="ERK47310.1"/>
    <property type="molecule type" value="Genomic_DNA"/>
</dbReference>
<keyword evidence="6 10" id="KW-0342">GTP-binding</keyword>
<dbReference type="eggNOG" id="COG1690">
    <property type="taxonomic scope" value="Bacteria"/>
</dbReference>
<feature type="binding site" evidence="11">
    <location>
        <position position="155"/>
    </location>
    <ligand>
        <name>Mn(2+)</name>
        <dbReference type="ChEBI" id="CHEBI:29035"/>
        <label>1</label>
    </ligand>
</feature>
<accession>U2P9V8</accession>
<keyword evidence="3 11" id="KW-0479">Metal-binding</keyword>
<dbReference type="Proteomes" id="UP000016608">
    <property type="component" value="Unassembled WGS sequence"/>
</dbReference>
<comment type="caution">
    <text evidence="12">The sequence shown here is derived from an EMBL/GenBank/DDBJ whole genome shotgun (WGS) entry which is preliminary data.</text>
</comment>
<keyword evidence="7 11" id="KW-0464">Manganese</keyword>
<comment type="catalytic activity">
    <reaction evidence="8">
        <text>a 3'-end 3'-phospho-ribonucleotide-RNA + a 5'-end dephospho-ribonucleoside-RNA + GTP = a ribonucleotidyl-ribonucleotide-RNA + GMP + diphosphate</text>
        <dbReference type="Rhea" id="RHEA:68076"/>
        <dbReference type="Rhea" id="RHEA-COMP:10463"/>
        <dbReference type="Rhea" id="RHEA-COMP:13936"/>
        <dbReference type="Rhea" id="RHEA-COMP:17355"/>
        <dbReference type="ChEBI" id="CHEBI:33019"/>
        <dbReference type="ChEBI" id="CHEBI:37565"/>
        <dbReference type="ChEBI" id="CHEBI:58115"/>
        <dbReference type="ChEBI" id="CHEBI:83062"/>
        <dbReference type="ChEBI" id="CHEBI:138284"/>
        <dbReference type="ChEBI" id="CHEBI:173118"/>
        <dbReference type="EC" id="6.5.1.8"/>
    </reaction>
</comment>
<dbReference type="InterPro" id="IPR036025">
    <property type="entry name" value="RtcB-like_sf"/>
</dbReference>
<feature type="binding site" evidence="10">
    <location>
        <begin position="312"/>
        <end position="315"/>
    </location>
    <ligand>
        <name>GMP</name>
        <dbReference type="ChEBI" id="CHEBI:58115"/>
    </ligand>
</feature>
<gene>
    <name evidence="12" type="ORF">HMPREF0373_01422</name>
</gene>
<feature type="active site" description="GMP-histidine intermediate" evidence="9">
    <location>
        <position position="312"/>
    </location>
</feature>
<dbReference type="EC" id="6.5.1.8" evidence="1"/>
<feature type="binding site" evidence="10">
    <location>
        <begin position="288"/>
        <end position="291"/>
    </location>
    <ligand>
        <name>GMP</name>
        <dbReference type="ChEBI" id="CHEBI:58115"/>
    </ligand>
</feature>
<dbReference type="HOGENOM" id="CLU_022279_1_1_9"/>
<dbReference type="InterPro" id="IPR001233">
    <property type="entry name" value="RtcB"/>
</dbReference>
<dbReference type="AlphaFoldDB" id="U2P9V8"/>
<dbReference type="InterPro" id="IPR052915">
    <property type="entry name" value="RtcB-like"/>
</dbReference>
<evidence type="ECO:0000256" key="3">
    <source>
        <dbReference type="ARBA" id="ARBA00022723"/>
    </source>
</evidence>
<evidence type="ECO:0000256" key="1">
    <source>
        <dbReference type="ARBA" id="ARBA00012726"/>
    </source>
</evidence>
<organism evidence="12 13">
    <name type="scientific">Eubacterium ramulus ATCC 29099</name>
    <dbReference type="NCBI Taxonomy" id="1256908"/>
    <lineage>
        <taxon>Bacteria</taxon>
        <taxon>Bacillati</taxon>
        <taxon>Bacillota</taxon>
        <taxon>Clostridia</taxon>
        <taxon>Eubacteriales</taxon>
        <taxon>Eubacteriaceae</taxon>
        <taxon>Eubacterium</taxon>
    </lineage>
</organism>
<feature type="binding site" evidence="10">
    <location>
        <begin position="254"/>
        <end position="255"/>
    </location>
    <ligand>
        <name>GMP</name>
        <dbReference type="ChEBI" id="CHEBI:58115"/>
    </ligand>
</feature>
<dbReference type="GO" id="GO:0005525">
    <property type="term" value="F:GTP binding"/>
    <property type="evidence" value="ECO:0007669"/>
    <property type="project" value="UniProtKB-KW"/>
</dbReference>
<keyword evidence="5" id="KW-0692">RNA repair</keyword>
<evidence type="ECO:0000256" key="6">
    <source>
        <dbReference type="ARBA" id="ARBA00023134"/>
    </source>
</evidence>
<dbReference type="GO" id="GO:0006396">
    <property type="term" value="P:RNA processing"/>
    <property type="evidence" value="ECO:0007669"/>
    <property type="project" value="InterPro"/>
</dbReference>
<dbReference type="GO" id="GO:0006281">
    <property type="term" value="P:DNA repair"/>
    <property type="evidence" value="ECO:0007669"/>
    <property type="project" value="TreeGrafter"/>
</dbReference>
<dbReference type="GO" id="GO:0170057">
    <property type="term" value="F:RNA ligase (GTP) activity"/>
    <property type="evidence" value="ECO:0007669"/>
    <property type="project" value="UniProtKB-EC"/>
</dbReference>
<dbReference type="GO" id="GO:0030145">
    <property type="term" value="F:manganese ion binding"/>
    <property type="evidence" value="ECO:0007669"/>
    <property type="project" value="TreeGrafter"/>
</dbReference>
<dbReference type="Pfam" id="PF01139">
    <property type="entry name" value="RtcB"/>
    <property type="match status" value="2"/>
</dbReference>
<evidence type="ECO:0000256" key="2">
    <source>
        <dbReference type="ARBA" id="ARBA00022598"/>
    </source>
</evidence>
<evidence type="ECO:0000256" key="8">
    <source>
        <dbReference type="ARBA" id="ARBA00047746"/>
    </source>
</evidence>
<protein>
    <recommendedName>
        <fullName evidence="1">3'-phosphate/5'-hydroxy nucleic acid ligase</fullName>
        <ecNumber evidence="1">6.5.1.8</ecNumber>
    </recommendedName>
</protein>
<keyword evidence="13" id="KW-1185">Reference proteome</keyword>
<keyword evidence="2" id="KW-0436">Ligase</keyword>
<reference evidence="12 13" key="1">
    <citation type="submission" date="2013-06" db="EMBL/GenBank/DDBJ databases">
        <authorList>
            <person name="Weinstock G."/>
            <person name="Sodergren E."/>
            <person name="Lobos E.A."/>
            <person name="Fulton L."/>
            <person name="Fulton R."/>
            <person name="Courtney L."/>
            <person name="Fronick C."/>
            <person name="O'Laughlin M."/>
            <person name="Godfrey J."/>
            <person name="Wilson R.M."/>
            <person name="Miner T."/>
            <person name="Farmer C."/>
            <person name="Delehaunty K."/>
            <person name="Cordes M."/>
            <person name="Minx P."/>
            <person name="Tomlinson C."/>
            <person name="Chen J."/>
            <person name="Wollam A."/>
            <person name="Pepin K.H."/>
            <person name="Bhonagiri V."/>
            <person name="Zhang X."/>
            <person name="Warren W."/>
            <person name="Mitreva M."/>
            <person name="Mardis E.R."/>
            <person name="Wilson R.K."/>
        </authorList>
    </citation>
    <scope>NUCLEOTIDE SEQUENCE [LARGE SCALE GENOMIC DNA]</scope>
    <source>
        <strain evidence="12 13">ATCC 29099</strain>
    </source>
</reference>
<evidence type="ECO:0000256" key="7">
    <source>
        <dbReference type="ARBA" id="ARBA00023211"/>
    </source>
</evidence>
<evidence type="ECO:0000256" key="9">
    <source>
        <dbReference type="PIRSR" id="PIRSR601233-1"/>
    </source>
</evidence>
<dbReference type="PANTHER" id="PTHR43749:SF2">
    <property type="entry name" value="RNA-SPLICING LIGASE RTCB"/>
    <property type="match status" value="1"/>
</dbReference>
<feature type="binding site" evidence="11">
    <location>
        <position position="172"/>
    </location>
    <ligand>
        <name>Mn(2+)</name>
        <dbReference type="ChEBI" id="CHEBI:29035"/>
        <label>2</label>
    </ligand>
</feature>
<sequence>MEINIMKTIEGTYTFANIFTTNNEAHAIEDYALAQIQMICDQEASKNCRIRVMPDVHPGKVGPIGLTQTLGDKIILNLVGIDIGCGMTLAQIKDKKIEYQKLDTVIRENIPSGFSIRMKPHRFAEYFDFSALHCASHIQMDKAMRSLGTLGGGNHFIEADKDDDGNLYIVIHSGSRRLGKEVTEYYLNQGQKVLKEQGLQIPYELTWLEGDMMQHYLHDLQIVQKYASLNREIMLDELVKGMKWKVLDSYECIHNYVDNRPEITELFHAPMLRKGAISALSGEKVIIPINMRDGILLGTGKGNPDWNCSAPHGSGRIMKREDVKSSFTVSGFKSVMKGIYSSCINKDTLDEAPFAYRSMDDMLDVIQDTVDITNVLRPVYNFKAGEK</sequence>
<evidence type="ECO:0000256" key="11">
    <source>
        <dbReference type="PIRSR" id="PIRSR601233-3"/>
    </source>
</evidence>
<feature type="binding site" evidence="11">
    <location>
        <position position="82"/>
    </location>
    <ligand>
        <name>Mn(2+)</name>
        <dbReference type="ChEBI" id="CHEBI:29035"/>
        <label>1</label>
    </ligand>
</feature>
<dbReference type="GO" id="GO:0003909">
    <property type="term" value="F:DNA ligase activity"/>
    <property type="evidence" value="ECO:0007669"/>
    <property type="project" value="TreeGrafter"/>
</dbReference>